<dbReference type="AlphaFoldDB" id="A0AAY5F3C6"/>
<proteinExistence type="predicted"/>
<evidence type="ECO:0000313" key="3">
    <source>
        <dbReference type="Proteomes" id="UP000314983"/>
    </source>
</evidence>
<reference evidence="2" key="3">
    <citation type="submission" date="2025-09" db="UniProtKB">
        <authorList>
            <consortium name="Ensembl"/>
        </authorList>
    </citation>
    <scope>IDENTIFICATION</scope>
</reference>
<keyword evidence="3" id="KW-1185">Reference proteome</keyword>
<evidence type="ECO:0008006" key="4">
    <source>
        <dbReference type="Google" id="ProtNLM"/>
    </source>
</evidence>
<reference evidence="2 3" key="1">
    <citation type="submission" date="2020-05" db="EMBL/GenBank/DDBJ databases">
        <title>Electrophorus electricus (electric eel) genome, fEleEle1, primary haplotype.</title>
        <authorList>
            <person name="Myers G."/>
            <person name="Meyer A."/>
            <person name="Fedrigo O."/>
            <person name="Formenti G."/>
            <person name="Rhie A."/>
            <person name="Tracey A."/>
            <person name="Sims Y."/>
            <person name="Jarvis E.D."/>
        </authorList>
    </citation>
    <scope>NUCLEOTIDE SEQUENCE [LARGE SCALE GENOMIC DNA]</scope>
</reference>
<dbReference type="SUPFAM" id="SSF50729">
    <property type="entry name" value="PH domain-like"/>
    <property type="match status" value="1"/>
</dbReference>
<dbReference type="Ensembl" id="ENSEEET00000061945.1">
    <property type="protein sequence ID" value="ENSEEEP00000063454.1"/>
    <property type="gene ID" value="ENSEEEG00000028171.1"/>
</dbReference>
<accession>A0AAY5F3C6</accession>
<dbReference type="InterPro" id="IPR011993">
    <property type="entry name" value="PH-like_dom_sf"/>
</dbReference>
<dbReference type="Gene3D" id="2.30.29.30">
    <property type="entry name" value="Pleckstrin-homology domain (PH domain)/Phosphotyrosine-binding domain (PTB)"/>
    <property type="match status" value="1"/>
</dbReference>
<feature type="transmembrane region" description="Helical" evidence="1">
    <location>
        <begin position="89"/>
        <end position="111"/>
    </location>
</feature>
<keyword evidence="1" id="KW-0472">Membrane</keyword>
<organism evidence="2 3">
    <name type="scientific">Electrophorus electricus</name>
    <name type="common">Electric eel</name>
    <name type="synonym">Gymnotus electricus</name>
    <dbReference type="NCBI Taxonomy" id="8005"/>
    <lineage>
        <taxon>Eukaryota</taxon>
        <taxon>Metazoa</taxon>
        <taxon>Chordata</taxon>
        <taxon>Craniata</taxon>
        <taxon>Vertebrata</taxon>
        <taxon>Euteleostomi</taxon>
        <taxon>Actinopterygii</taxon>
        <taxon>Neopterygii</taxon>
        <taxon>Teleostei</taxon>
        <taxon>Ostariophysi</taxon>
        <taxon>Gymnotiformes</taxon>
        <taxon>Gymnotoidei</taxon>
        <taxon>Gymnotidae</taxon>
        <taxon>Electrophorus</taxon>
    </lineage>
</organism>
<evidence type="ECO:0000256" key="1">
    <source>
        <dbReference type="SAM" id="Phobius"/>
    </source>
</evidence>
<protein>
    <recommendedName>
        <fullName evidence="4">PH domain-containing protein</fullName>
    </recommendedName>
</protein>
<dbReference type="GeneTree" id="ENSGT00940000172107"/>
<keyword evidence="1" id="KW-0812">Transmembrane</keyword>
<dbReference type="Proteomes" id="UP000314983">
    <property type="component" value="Chromosome 2"/>
</dbReference>
<reference evidence="2" key="2">
    <citation type="submission" date="2025-08" db="UniProtKB">
        <authorList>
            <consortium name="Ensembl"/>
        </authorList>
    </citation>
    <scope>IDENTIFICATION</scope>
</reference>
<name>A0AAY5F3C6_ELEEL</name>
<evidence type="ECO:0000313" key="2">
    <source>
        <dbReference type="Ensembl" id="ENSEEEP00000063454.1"/>
    </source>
</evidence>
<sequence length="139" mass="16150">MRLPEGGPLKTWKFRWFTYEENKCQLFYYRTAQDVNPLGRVELYSATFGYPLQSEEGTFHIQTPERTFVLKVYLWSRGLKKTKKSRRRVLVVIFCSFDWLCGCLPCDIAGVPTGGKNNHSCRSFLNKCTFPFLTSLSAK</sequence>
<keyword evidence="1" id="KW-1133">Transmembrane helix</keyword>